<comment type="caution">
    <text evidence="1">The sequence shown here is derived from an EMBL/GenBank/DDBJ whole genome shotgun (WGS) entry which is preliminary data.</text>
</comment>
<sequence>MAQIYYNLIAKGMKTIGDVPTRWNAAVQALIDAAAEEAA</sequence>
<accession>A0A644XTH9</accession>
<name>A0A644XTH9_9ZZZZ</name>
<dbReference type="EMBL" id="VSSQ01003193">
    <property type="protein sequence ID" value="MPM19522.1"/>
    <property type="molecule type" value="Genomic_DNA"/>
</dbReference>
<gene>
    <name evidence="1" type="ORF">SDC9_65948</name>
</gene>
<dbReference type="NCBIfam" id="NF040910">
    <property type="entry name" value="CD1375_fam"/>
    <property type="match status" value="1"/>
</dbReference>
<protein>
    <submittedName>
        <fullName evidence="1">Uncharacterized protein</fullName>
    </submittedName>
</protein>
<organism evidence="1">
    <name type="scientific">bioreactor metagenome</name>
    <dbReference type="NCBI Taxonomy" id="1076179"/>
    <lineage>
        <taxon>unclassified sequences</taxon>
        <taxon>metagenomes</taxon>
        <taxon>ecological metagenomes</taxon>
    </lineage>
</organism>
<proteinExistence type="predicted"/>
<dbReference type="InterPro" id="IPR047907">
    <property type="entry name" value="CD1375-like"/>
</dbReference>
<evidence type="ECO:0000313" key="1">
    <source>
        <dbReference type="EMBL" id="MPM19522.1"/>
    </source>
</evidence>
<reference evidence="1" key="1">
    <citation type="submission" date="2019-08" db="EMBL/GenBank/DDBJ databases">
        <authorList>
            <person name="Kucharzyk K."/>
            <person name="Murdoch R.W."/>
            <person name="Higgins S."/>
            <person name="Loffler F."/>
        </authorList>
    </citation>
    <scope>NUCLEOTIDE SEQUENCE</scope>
</reference>
<dbReference type="AlphaFoldDB" id="A0A644XTH9"/>